<evidence type="ECO:0000313" key="3">
    <source>
        <dbReference type="Proteomes" id="UP000651482"/>
    </source>
</evidence>
<dbReference type="InterPro" id="IPR003709">
    <property type="entry name" value="VanY-like_core_dom"/>
</dbReference>
<name>A0A926D8E1_9FIRM</name>
<organism evidence="2 3">
    <name type="scientific">Yeguia hominis</name>
    <dbReference type="NCBI Taxonomy" id="2763662"/>
    <lineage>
        <taxon>Bacteria</taxon>
        <taxon>Bacillati</taxon>
        <taxon>Bacillota</taxon>
        <taxon>Clostridia</taxon>
        <taxon>Eubacteriales</taxon>
        <taxon>Yeguiaceae</taxon>
        <taxon>Yeguia</taxon>
    </lineage>
</organism>
<proteinExistence type="predicted"/>
<gene>
    <name evidence="2" type="ORF">IAG03_06525</name>
</gene>
<dbReference type="AlphaFoldDB" id="A0A926D8E1"/>
<feature type="domain" description="D-alanyl-D-alanine carboxypeptidase-like core" evidence="1">
    <location>
        <begin position="44"/>
        <end position="171"/>
    </location>
</feature>
<dbReference type="PANTHER" id="PTHR34385:SF1">
    <property type="entry name" value="PEPTIDOGLYCAN L-ALANYL-D-GLUTAMATE ENDOPEPTIDASE CWLK"/>
    <property type="match status" value="1"/>
</dbReference>
<dbReference type="Pfam" id="PF02557">
    <property type="entry name" value="VanY"/>
    <property type="match status" value="1"/>
</dbReference>
<evidence type="ECO:0000313" key="2">
    <source>
        <dbReference type="EMBL" id="MBC8533663.1"/>
    </source>
</evidence>
<dbReference type="Gene3D" id="3.30.1380.10">
    <property type="match status" value="1"/>
</dbReference>
<protein>
    <submittedName>
        <fullName evidence="2">M15 family metallopeptidase</fullName>
    </submittedName>
</protein>
<comment type="caution">
    <text evidence="2">The sequence shown here is derived from an EMBL/GenBank/DDBJ whole genome shotgun (WGS) entry which is preliminary data.</text>
</comment>
<sequence>MKTVTLRKEQIYQGDLLLVNARHPYRDNSRKFYVSLNSRYEETLLSREAANALQLIFQKISSGNAIVPVSGYRTLEEQVNIYNTSLKDNGEEFTRKYVALPNHSEHQTGLAIDLGLNKPDIDFIRPDFPYGGICEEFRQAAPDYGFIERYAKDKESITGISHEPWHFRYVGYPHSKIITEQVFSLEEYAEFIKNYRDNSRLIFTAVCETEIEIYYVPANNNETTINIEENYVNQISGNNIDGFIVTVWRKNNEQELYGH</sequence>
<dbReference type="CDD" id="cd14849">
    <property type="entry name" value="DD-dipeptidase_VanXYc"/>
    <property type="match status" value="1"/>
</dbReference>
<dbReference type="InterPro" id="IPR009045">
    <property type="entry name" value="Zn_M74/Hedgehog-like"/>
</dbReference>
<accession>A0A926D8E1</accession>
<dbReference type="GO" id="GO:0008233">
    <property type="term" value="F:peptidase activity"/>
    <property type="evidence" value="ECO:0007669"/>
    <property type="project" value="InterPro"/>
</dbReference>
<dbReference type="Proteomes" id="UP000651482">
    <property type="component" value="Unassembled WGS sequence"/>
</dbReference>
<keyword evidence="3" id="KW-1185">Reference proteome</keyword>
<dbReference type="EMBL" id="JACRSN010000008">
    <property type="protein sequence ID" value="MBC8533663.1"/>
    <property type="molecule type" value="Genomic_DNA"/>
</dbReference>
<dbReference type="Gene3D" id="3.30.200.180">
    <property type="match status" value="1"/>
</dbReference>
<dbReference type="GO" id="GO:0006508">
    <property type="term" value="P:proteolysis"/>
    <property type="evidence" value="ECO:0007669"/>
    <property type="project" value="InterPro"/>
</dbReference>
<evidence type="ECO:0000259" key="1">
    <source>
        <dbReference type="Pfam" id="PF02557"/>
    </source>
</evidence>
<dbReference type="SUPFAM" id="SSF55166">
    <property type="entry name" value="Hedgehog/DD-peptidase"/>
    <property type="match status" value="1"/>
</dbReference>
<reference evidence="2" key="1">
    <citation type="submission" date="2020-08" db="EMBL/GenBank/DDBJ databases">
        <title>Genome public.</title>
        <authorList>
            <person name="Liu C."/>
            <person name="Sun Q."/>
        </authorList>
    </citation>
    <scope>NUCLEOTIDE SEQUENCE</scope>
    <source>
        <strain evidence="2">NSJ-40</strain>
    </source>
</reference>
<dbReference type="InterPro" id="IPR052179">
    <property type="entry name" value="DD-CPase-like"/>
</dbReference>
<dbReference type="RefSeq" id="WP_249319255.1">
    <property type="nucleotide sequence ID" value="NZ_JACRSN010000008.1"/>
</dbReference>
<dbReference type="PANTHER" id="PTHR34385">
    <property type="entry name" value="D-ALANYL-D-ALANINE CARBOXYPEPTIDASE"/>
    <property type="match status" value="1"/>
</dbReference>